<evidence type="ECO:0000256" key="3">
    <source>
        <dbReference type="SAM" id="Phobius"/>
    </source>
</evidence>
<dbReference type="PANTHER" id="PTHR32385:SF15">
    <property type="entry name" value="INOSITOL PHOSPHOCERAMIDE MANNOSYLTRANSFERASE 1"/>
    <property type="match status" value="1"/>
</dbReference>
<organism evidence="5 6">
    <name type="scientific">[Torrubiella] hemipterigena</name>
    <dbReference type="NCBI Taxonomy" id="1531966"/>
    <lineage>
        <taxon>Eukaryota</taxon>
        <taxon>Fungi</taxon>
        <taxon>Dikarya</taxon>
        <taxon>Ascomycota</taxon>
        <taxon>Pezizomycotina</taxon>
        <taxon>Sordariomycetes</taxon>
        <taxon>Hypocreomycetidae</taxon>
        <taxon>Hypocreales</taxon>
        <taxon>Clavicipitaceae</taxon>
        <taxon>Clavicipitaceae incertae sedis</taxon>
        <taxon>'Torrubiella' clade</taxon>
    </lineage>
</organism>
<dbReference type="HOGENOM" id="CLU_036369_0_0_1"/>
<evidence type="ECO:0000256" key="2">
    <source>
        <dbReference type="ARBA" id="ARBA00022679"/>
    </source>
</evidence>
<feature type="transmembrane region" description="Helical" evidence="3">
    <location>
        <begin position="292"/>
        <end position="313"/>
    </location>
</feature>
<protein>
    <recommendedName>
        <fullName evidence="7">Glycosyltransferase family 32 protein</fullName>
    </recommendedName>
</protein>
<evidence type="ECO:0000256" key="4">
    <source>
        <dbReference type="SAM" id="SignalP"/>
    </source>
</evidence>
<feature type="chain" id="PRO_5001979359" description="Glycosyltransferase family 32 protein" evidence="4">
    <location>
        <begin position="20"/>
        <end position="333"/>
    </location>
</feature>
<sequence>MRFRLASALAVATTLLALCALRHHIQVLRDIIHTYSAFYPLIREYPELLYKYPESNNESTAVPKIIHQVALGNGTIAKYEQAMESCRQLHPTWQFFLWTDTNATDFMAEMYPEISPHYNGYFQNIQRANVLRYAVLHTFGGVYLDLDITCLVALEATGLTQLPFVSPGAHPAGVNNAFILTQPGHSFLERLLSAIPRHDLAWAAPMRLPYIENMLSTGCMFFSNQWIKYAERYVSGEETESVMVLADKEGDIAPHMLRGIVQTPIMAHGGASSWHGWDAAAIVAIGKHYKSIVSLVAVGFTLAILCVLLRCLGTRVKRHKSWMLQGAEKGLLE</sequence>
<dbReference type="GO" id="GO:0051999">
    <property type="term" value="P:mannosyl-inositol phosphorylceramide biosynthetic process"/>
    <property type="evidence" value="ECO:0007669"/>
    <property type="project" value="TreeGrafter"/>
</dbReference>
<keyword evidence="4" id="KW-0732">Signal</keyword>
<keyword evidence="3" id="KW-0812">Transmembrane</keyword>
<dbReference type="OrthoDB" id="3647at2759"/>
<dbReference type="PANTHER" id="PTHR32385">
    <property type="entry name" value="MANNOSYL PHOSPHORYLINOSITOL CERAMIDE SYNTHASE"/>
    <property type="match status" value="1"/>
</dbReference>
<dbReference type="Proteomes" id="UP000039046">
    <property type="component" value="Unassembled WGS sequence"/>
</dbReference>
<dbReference type="EMBL" id="CDHN01000003">
    <property type="protein sequence ID" value="CEJ89794.1"/>
    <property type="molecule type" value="Genomic_DNA"/>
</dbReference>
<comment type="similarity">
    <text evidence="1">Belongs to the glycosyltransferase 32 family.</text>
</comment>
<evidence type="ECO:0000313" key="5">
    <source>
        <dbReference type="EMBL" id="CEJ89794.1"/>
    </source>
</evidence>
<evidence type="ECO:0000256" key="1">
    <source>
        <dbReference type="ARBA" id="ARBA00009003"/>
    </source>
</evidence>
<feature type="signal peptide" evidence="4">
    <location>
        <begin position="1"/>
        <end position="19"/>
    </location>
</feature>
<reference evidence="5 6" key="1">
    <citation type="journal article" date="2015" name="Genome Announc.">
        <title>Draft Genome Sequence and Gene Annotation of the Entomopathogenic Fungus Verticillium hemipterigenum.</title>
        <authorList>
            <person name="Horn F."/>
            <person name="Habel A."/>
            <person name="Scharf D.H."/>
            <person name="Dworschak J."/>
            <person name="Brakhage A.A."/>
            <person name="Guthke R."/>
            <person name="Hertweck C."/>
            <person name="Linde J."/>
        </authorList>
    </citation>
    <scope>NUCLEOTIDE SEQUENCE [LARGE SCALE GENOMIC DNA]</scope>
</reference>
<dbReference type="AlphaFoldDB" id="A0A0A1T4Q8"/>
<name>A0A0A1T4Q8_9HYPO</name>
<evidence type="ECO:0008006" key="7">
    <source>
        <dbReference type="Google" id="ProtNLM"/>
    </source>
</evidence>
<gene>
    <name evidence="5" type="ORF">VHEMI05619</name>
</gene>
<evidence type="ECO:0000313" key="6">
    <source>
        <dbReference type="Proteomes" id="UP000039046"/>
    </source>
</evidence>
<accession>A0A0A1T4Q8</accession>
<dbReference type="InterPro" id="IPR007577">
    <property type="entry name" value="GlycoTrfase_DXD_sugar-bd_CS"/>
</dbReference>
<dbReference type="Gene3D" id="3.90.550.20">
    <property type="match status" value="1"/>
</dbReference>
<keyword evidence="3" id="KW-1133">Transmembrane helix</keyword>
<dbReference type="GO" id="GO:0000030">
    <property type="term" value="F:mannosyltransferase activity"/>
    <property type="evidence" value="ECO:0007669"/>
    <property type="project" value="TreeGrafter"/>
</dbReference>
<dbReference type="GO" id="GO:0016020">
    <property type="term" value="C:membrane"/>
    <property type="evidence" value="ECO:0007669"/>
    <property type="project" value="GOC"/>
</dbReference>
<dbReference type="InterPro" id="IPR029044">
    <property type="entry name" value="Nucleotide-diphossugar_trans"/>
</dbReference>
<keyword evidence="6" id="KW-1185">Reference proteome</keyword>
<dbReference type="SUPFAM" id="SSF53448">
    <property type="entry name" value="Nucleotide-diphospho-sugar transferases"/>
    <property type="match status" value="1"/>
</dbReference>
<dbReference type="STRING" id="1531966.A0A0A1T4Q8"/>
<dbReference type="InterPro" id="IPR051706">
    <property type="entry name" value="Glycosyltransferase_domain"/>
</dbReference>
<keyword evidence="2" id="KW-0808">Transferase</keyword>
<keyword evidence="3" id="KW-0472">Membrane</keyword>
<dbReference type="Pfam" id="PF04488">
    <property type="entry name" value="Gly_transf_sug"/>
    <property type="match status" value="1"/>
</dbReference>
<proteinExistence type="inferred from homology"/>